<dbReference type="Gene3D" id="2.30.30.30">
    <property type="match status" value="1"/>
</dbReference>
<evidence type="ECO:0000259" key="12">
    <source>
        <dbReference type="SMART" id="SM01185"/>
    </source>
</evidence>
<dbReference type="Pfam" id="PF08207">
    <property type="entry name" value="EFP_N"/>
    <property type="match status" value="1"/>
</dbReference>
<feature type="domain" description="Translation elongation factor P/YeiP central" evidence="12">
    <location>
        <begin position="67"/>
        <end position="121"/>
    </location>
</feature>
<evidence type="ECO:0000259" key="11">
    <source>
        <dbReference type="SMART" id="SM00841"/>
    </source>
</evidence>
<dbReference type="UniPathway" id="UPA00345"/>
<evidence type="ECO:0000256" key="9">
    <source>
        <dbReference type="NCBIfam" id="TIGR00038"/>
    </source>
</evidence>
<evidence type="ECO:0000256" key="8">
    <source>
        <dbReference type="HAMAP-Rule" id="MF_00141"/>
    </source>
</evidence>
<dbReference type="SMART" id="SM00841">
    <property type="entry name" value="Elong-fact-P_C"/>
    <property type="match status" value="1"/>
</dbReference>
<proteinExistence type="inferred from homology"/>
<dbReference type="PATRIC" id="fig|70996.4.peg.291"/>
<dbReference type="Gene3D" id="2.40.50.140">
    <property type="entry name" value="Nucleic acid-binding proteins"/>
    <property type="match status" value="2"/>
</dbReference>
<dbReference type="PANTHER" id="PTHR30053:SF12">
    <property type="entry name" value="ELONGATION FACTOR P (EF-P) FAMILY PROTEIN"/>
    <property type="match status" value="1"/>
</dbReference>
<dbReference type="EMBL" id="LGKP01000025">
    <property type="protein sequence ID" value="KPL85372.1"/>
    <property type="molecule type" value="Genomic_DNA"/>
</dbReference>
<dbReference type="CDD" id="cd05794">
    <property type="entry name" value="S1_EF-P_repeat_2"/>
    <property type="match status" value="1"/>
</dbReference>
<accession>A0A0P6XRT6</accession>
<name>A0A0P6XRT6_9CHLR</name>
<feature type="domain" description="Elongation factor P C-terminal" evidence="11">
    <location>
        <begin position="129"/>
        <end position="184"/>
    </location>
</feature>
<evidence type="ECO:0000256" key="7">
    <source>
        <dbReference type="ARBA" id="ARBA00025469"/>
    </source>
</evidence>
<dbReference type="FunFam" id="2.40.50.140:FF:000009">
    <property type="entry name" value="Elongation factor P"/>
    <property type="match status" value="1"/>
</dbReference>
<dbReference type="NCBIfam" id="TIGR00038">
    <property type="entry name" value="efp"/>
    <property type="match status" value="1"/>
</dbReference>
<dbReference type="GO" id="GO:0043043">
    <property type="term" value="P:peptide biosynthetic process"/>
    <property type="evidence" value="ECO:0007669"/>
    <property type="project" value="InterPro"/>
</dbReference>
<comment type="subcellular location">
    <subcellularLocation>
        <location evidence="1 8">Cytoplasm</location>
    </subcellularLocation>
</comment>
<evidence type="ECO:0000256" key="4">
    <source>
        <dbReference type="ARBA" id="ARBA00022490"/>
    </source>
</evidence>
<dbReference type="InterPro" id="IPR015365">
    <property type="entry name" value="Elong-fact-P_C"/>
</dbReference>
<dbReference type="FunFam" id="2.30.30.30:FF:000003">
    <property type="entry name" value="Elongation factor P"/>
    <property type="match status" value="1"/>
</dbReference>
<dbReference type="FunFam" id="2.40.50.140:FF:000004">
    <property type="entry name" value="Elongation factor P"/>
    <property type="match status" value="1"/>
</dbReference>
<comment type="caution">
    <text evidence="13">The sequence shown here is derived from an EMBL/GenBank/DDBJ whole genome shotgun (WGS) entry which is preliminary data.</text>
</comment>
<dbReference type="InterPro" id="IPR001059">
    <property type="entry name" value="Transl_elong_P/YeiP_cen"/>
</dbReference>
<dbReference type="OrthoDB" id="9801844at2"/>
<dbReference type="InterPro" id="IPR012340">
    <property type="entry name" value="NA-bd_OB-fold"/>
</dbReference>
<dbReference type="InterPro" id="IPR011768">
    <property type="entry name" value="Transl_elongation_fac_P"/>
</dbReference>
<evidence type="ECO:0000256" key="3">
    <source>
        <dbReference type="ARBA" id="ARBA00009479"/>
    </source>
</evidence>
<protein>
    <recommendedName>
        <fullName evidence="8 9">Elongation factor P</fullName>
        <shortName evidence="8">EF-P</shortName>
    </recommendedName>
</protein>
<dbReference type="Proteomes" id="UP000050277">
    <property type="component" value="Unassembled WGS sequence"/>
</dbReference>
<evidence type="ECO:0000256" key="2">
    <source>
        <dbReference type="ARBA" id="ARBA00004815"/>
    </source>
</evidence>
<keyword evidence="14" id="KW-1185">Reference proteome</keyword>
<dbReference type="SUPFAM" id="SSF50249">
    <property type="entry name" value="Nucleic acid-binding proteins"/>
    <property type="match status" value="2"/>
</dbReference>
<keyword evidence="5 8" id="KW-0251">Elongation factor</keyword>
<keyword evidence="4 8" id="KW-0963">Cytoplasm</keyword>
<dbReference type="PROSITE" id="PS01275">
    <property type="entry name" value="EFP"/>
    <property type="match status" value="1"/>
</dbReference>
<dbReference type="NCBIfam" id="NF001810">
    <property type="entry name" value="PRK00529.1"/>
    <property type="match status" value="1"/>
</dbReference>
<dbReference type="InterPro" id="IPR008991">
    <property type="entry name" value="Translation_prot_SH3-like_sf"/>
</dbReference>
<evidence type="ECO:0000313" key="14">
    <source>
        <dbReference type="Proteomes" id="UP000050277"/>
    </source>
</evidence>
<sequence>MVSTGEVRKGLTLIIDGELFRVMEANHVKQGRGTAFLRLTLRNVRTSATTVKTFMAGERFEVARLSTRNVQYLYREDNYIYVMNTETYDQFPVSVDLLEDALLYIRENETFDVLTYEDEVLDISLPSSVEMTVVETEPNYKGDTASGGGKPATTDTGLVVQVPSFVAVGERIRVDTTNGKYLTRI</sequence>
<reference evidence="13 14" key="1">
    <citation type="submission" date="2015-07" db="EMBL/GenBank/DDBJ databases">
        <title>Whole genome sequence of Herpetosiphon geysericola DSM 7119.</title>
        <authorList>
            <person name="Hemp J."/>
            <person name="Ward L.M."/>
            <person name="Pace L.A."/>
            <person name="Fischer W.W."/>
        </authorList>
    </citation>
    <scope>NUCLEOTIDE SEQUENCE [LARGE SCALE GENOMIC DNA]</scope>
    <source>
        <strain evidence="13 14">DSM 7119</strain>
    </source>
</reference>
<evidence type="ECO:0000313" key="13">
    <source>
        <dbReference type="EMBL" id="KPL85372.1"/>
    </source>
</evidence>
<evidence type="ECO:0000256" key="6">
    <source>
        <dbReference type="ARBA" id="ARBA00022917"/>
    </source>
</evidence>
<dbReference type="Pfam" id="PF09285">
    <property type="entry name" value="Elong-fact-P_C"/>
    <property type="match status" value="1"/>
</dbReference>
<dbReference type="SMART" id="SM01185">
    <property type="entry name" value="EFP"/>
    <property type="match status" value="1"/>
</dbReference>
<organism evidence="13 14">
    <name type="scientific">Herpetosiphon geysericola</name>
    <dbReference type="NCBI Taxonomy" id="70996"/>
    <lineage>
        <taxon>Bacteria</taxon>
        <taxon>Bacillati</taxon>
        <taxon>Chloroflexota</taxon>
        <taxon>Chloroflexia</taxon>
        <taxon>Herpetosiphonales</taxon>
        <taxon>Herpetosiphonaceae</taxon>
        <taxon>Herpetosiphon</taxon>
    </lineage>
</organism>
<dbReference type="SUPFAM" id="SSF50104">
    <property type="entry name" value="Translation proteins SH3-like domain"/>
    <property type="match status" value="1"/>
</dbReference>
<dbReference type="GO" id="GO:0005829">
    <property type="term" value="C:cytosol"/>
    <property type="evidence" value="ECO:0007669"/>
    <property type="project" value="UniProtKB-ARBA"/>
</dbReference>
<comment type="similarity">
    <text evidence="3 8 10">Belongs to the elongation factor P family.</text>
</comment>
<dbReference type="CDD" id="cd04470">
    <property type="entry name" value="S1_EF-P_repeat_1"/>
    <property type="match status" value="1"/>
</dbReference>
<dbReference type="HAMAP" id="MF_00141">
    <property type="entry name" value="EF_P"/>
    <property type="match status" value="1"/>
</dbReference>
<keyword evidence="6 8" id="KW-0648">Protein biosynthesis</keyword>
<dbReference type="PIRSF" id="PIRSF005901">
    <property type="entry name" value="EF-P"/>
    <property type="match status" value="1"/>
</dbReference>
<gene>
    <name evidence="8" type="primary">efp</name>
    <name evidence="13" type="ORF">SE18_17090</name>
</gene>
<evidence type="ECO:0000256" key="10">
    <source>
        <dbReference type="RuleBase" id="RU004389"/>
    </source>
</evidence>
<dbReference type="Pfam" id="PF01132">
    <property type="entry name" value="EFP"/>
    <property type="match status" value="1"/>
</dbReference>
<dbReference type="AlphaFoldDB" id="A0A0P6XRT6"/>
<comment type="function">
    <text evidence="7 8">Involved in peptide bond synthesis. Stimulates efficient translation and peptide-bond synthesis on native or reconstituted 70S ribosomes in vitro. Probably functions indirectly by altering the affinity of the ribosome for aminoacyl-tRNA, thus increasing their reactivity as acceptors for peptidyl transferase.</text>
</comment>
<dbReference type="InterPro" id="IPR013852">
    <property type="entry name" value="Transl_elong_P/YeiP_CS"/>
</dbReference>
<dbReference type="InterPro" id="IPR020599">
    <property type="entry name" value="Transl_elong_fac_P/YeiP"/>
</dbReference>
<dbReference type="InterPro" id="IPR013185">
    <property type="entry name" value="Transl_elong_KOW-like"/>
</dbReference>
<dbReference type="GO" id="GO:0003746">
    <property type="term" value="F:translation elongation factor activity"/>
    <property type="evidence" value="ECO:0007669"/>
    <property type="project" value="UniProtKB-UniRule"/>
</dbReference>
<evidence type="ECO:0000256" key="1">
    <source>
        <dbReference type="ARBA" id="ARBA00004496"/>
    </source>
</evidence>
<dbReference type="InterPro" id="IPR014722">
    <property type="entry name" value="Rib_uL2_dom2"/>
</dbReference>
<dbReference type="STRING" id="70996.SE18_17090"/>
<comment type="pathway">
    <text evidence="2 8">Protein biosynthesis; polypeptide chain elongation.</text>
</comment>
<dbReference type="PANTHER" id="PTHR30053">
    <property type="entry name" value="ELONGATION FACTOR P"/>
    <property type="match status" value="1"/>
</dbReference>
<dbReference type="RefSeq" id="WP_054535670.1">
    <property type="nucleotide sequence ID" value="NZ_LGKP01000025.1"/>
</dbReference>
<evidence type="ECO:0000256" key="5">
    <source>
        <dbReference type="ARBA" id="ARBA00022768"/>
    </source>
</evidence>